<keyword evidence="3" id="KW-1185">Reference proteome</keyword>
<feature type="region of interest" description="Disordered" evidence="1">
    <location>
        <begin position="1"/>
        <end position="49"/>
    </location>
</feature>
<protein>
    <submittedName>
        <fullName evidence="2">Uncharacterized protein</fullName>
    </submittedName>
</protein>
<evidence type="ECO:0000313" key="3">
    <source>
        <dbReference type="Proteomes" id="UP001642487"/>
    </source>
</evidence>
<name>A0ABP0XR30_9ROSI</name>
<feature type="region of interest" description="Disordered" evidence="1">
    <location>
        <begin position="86"/>
        <end position="112"/>
    </location>
</feature>
<reference evidence="2 3" key="1">
    <citation type="submission" date="2024-03" db="EMBL/GenBank/DDBJ databases">
        <authorList>
            <person name="Gkanogiannis A."/>
            <person name="Becerra Lopez-Lavalle L."/>
        </authorList>
    </citation>
    <scope>NUCLEOTIDE SEQUENCE [LARGE SCALE GENOMIC DNA]</scope>
</reference>
<accession>A0ABP0XR30</accession>
<gene>
    <name evidence="2" type="ORF">CITCOLO1_LOCUS985</name>
</gene>
<evidence type="ECO:0000256" key="1">
    <source>
        <dbReference type="SAM" id="MobiDB-lite"/>
    </source>
</evidence>
<evidence type="ECO:0000313" key="2">
    <source>
        <dbReference type="EMBL" id="CAK9309411.1"/>
    </source>
</evidence>
<dbReference type="EMBL" id="OZ021735">
    <property type="protein sequence ID" value="CAK9309411.1"/>
    <property type="molecule type" value="Genomic_DNA"/>
</dbReference>
<feature type="compositionally biased region" description="Basic and acidic residues" evidence="1">
    <location>
        <begin position="89"/>
        <end position="112"/>
    </location>
</feature>
<proteinExistence type="predicted"/>
<feature type="compositionally biased region" description="Basic and acidic residues" evidence="1">
    <location>
        <begin position="10"/>
        <end position="21"/>
    </location>
</feature>
<organism evidence="2 3">
    <name type="scientific">Citrullus colocynthis</name>
    <name type="common">colocynth</name>
    <dbReference type="NCBI Taxonomy" id="252529"/>
    <lineage>
        <taxon>Eukaryota</taxon>
        <taxon>Viridiplantae</taxon>
        <taxon>Streptophyta</taxon>
        <taxon>Embryophyta</taxon>
        <taxon>Tracheophyta</taxon>
        <taxon>Spermatophyta</taxon>
        <taxon>Magnoliopsida</taxon>
        <taxon>eudicotyledons</taxon>
        <taxon>Gunneridae</taxon>
        <taxon>Pentapetalae</taxon>
        <taxon>rosids</taxon>
        <taxon>fabids</taxon>
        <taxon>Cucurbitales</taxon>
        <taxon>Cucurbitaceae</taxon>
        <taxon>Benincaseae</taxon>
        <taxon>Citrullus</taxon>
    </lineage>
</organism>
<dbReference type="Proteomes" id="UP001642487">
    <property type="component" value="Chromosome 1"/>
</dbReference>
<sequence length="112" mass="13112">MAGISVGQKRKADYKAPEPQRRSQQSNRMKCTHDQKGTFEGPNSTDWRETRDKALNHSNSFKYRISLKLCSNLTFNSSIRCHRATNFTRRYELSSDERQPDDDLGRTRSQER</sequence>